<name>A0A543CL99_9ACTN</name>
<dbReference type="InterPro" id="IPR036388">
    <property type="entry name" value="WH-like_DNA-bd_sf"/>
</dbReference>
<dbReference type="RefSeq" id="WP_246121662.1">
    <property type="nucleotide sequence ID" value="NZ_VFOZ01000001.1"/>
</dbReference>
<gene>
    <name evidence="5" type="ORF">FB559_3396</name>
</gene>
<dbReference type="AlphaFoldDB" id="A0A543CL99"/>
<protein>
    <submittedName>
        <fullName evidence="5">HxlR family transcriptional regulator</fullName>
    </submittedName>
</protein>
<keyword evidence="1" id="KW-0805">Transcription regulation</keyword>
<dbReference type="Gene3D" id="1.10.10.10">
    <property type="entry name" value="Winged helix-like DNA-binding domain superfamily/Winged helix DNA-binding domain"/>
    <property type="match status" value="1"/>
</dbReference>
<keyword evidence="3" id="KW-0804">Transcription</keyword>
<evidence type="ECO:0000313" key="5">
    <source>
        <dbReference type="EMBL" id="TQL97790.1"/>
    </source>
</evidence>
<sequence>MAHQTVGHGSLLEVCAGPDVRPGPDCPVEVTLAALRGRWMPLVLMEFLRNEDLGFSELAAALPSLSDKVLSERLTQLTDAGVITRHRTPAWPPRVNYMLTDRGRALGPVLRAMWLWGAEGG</sequence>
<dbReference type="InterPro" id="IPR036390">
    <property type="entry name" value="WH_DNA-bd_sf"/>
</dbReference>
<proteinExistence type="predicted"/>
<dbReference type="InterPro" id="IPR002577">
    <property type="entry name" value="HTH_HxlR"/>
</dbReference>
<accession>A0A543CL99</accession>
<evidence type="ECO:0000256" key="1">
    <source>
        <dbReference type="ARBA" id="ARBA00023015"/>
    </source>
</evidence>
<evidence type="ECO:0000256" key="3">
    <source>
        <dbReference type="ARBA" id="ARBA00023163"/>
    </source>
</evidence>
<dbReference type="PROSITE" id="PS51118">
    <property type="entry name" value="HTH_HXLR"/>
    <property type="match status" value="1"/>
</dbReference>
<organism evidence="5 6">
    <name type="scientific">Actinoallomurus bryophytorum</name>
    <dbReference type="NCBI Taxonomy" id="1490222"/>
    <lineage>
        <taxon>Bacteria</taxon>
        <taxon>Bacillati</taxon>
        <taxon>Actinomycetota</taxon>
        <taxon>Actinomycetes</taxon>
        <taxon>Streptosporangiales</taxon>
        <taxon>Thermomonosporaceae</taxon>
        <taxon>Actinoallomurus</taxon>
    </lineage>
</organism>
<dbReference type="EMBL" id="VFOZ01000001">
    <property type="protein sequence ID" value="TQL97790.1"/>
    <property type="molecule type" value="Genomic_DNA"/>
</dbReference>
<reference evidence="5 6" key="1">
    <citation type="submission" date="2019-06" db="EMBL/GenBank/DDBJ databases">
        <title>Sequencing the genomes of 1000 actinobacteria strains.</title>
        <authorList>
            <person name="Klenk H.-P."/>
        </authorList>
    </citation>
    <scope>NUCLEOTIDE SEQUENCE [LARGE SCALE GENOMIC DNA]</scope>
    <source>
        <strain evidence="5 6">DSM 102200</strain>
    </source>
</reference>
<dbReference type="Pfam" id="PF01638">
    <property type="entry name" value="HxlR"/>
    <property type="match status" value="1"/>
</dbReference>
<feature type="domain" description="HTH hxlR-type" evidence="4">
    <location>
        <begin position="26"/>
        <end position="121"/>
    </location>
</feature>
<keyword evidence="6" id="KW-1185">Reference proteome</keyword>
<evidence type="ECO:0000259" key="4">
    <source>
        <dbReference type="PROSITE" id="PS51118"/>
    </source>
</evidence>
<evidence type="ECO:0000313" key="6">
    <source>
        <dbReference type="Proteomes" id="UP000316096"/>
    </source>
</evidence>
<comment type="caution">
    <text evidence="5">The sequence shown here is derived from an EMBL/GenBank/DDBJ whole genome shotgun (WGS) entry which is preliminary data.</text>
</comment>
<dbReference type="SUPFAM" id="SSF46785">
    <property type="entry name" value="Winged helix' DNA-binding domain"/>
    <property type="match status" value="1"/>
</dbReference>
<dbReference type="Proteomes" id="UP000316096">
    <property type="component" value="Unassembled WGS sequence"/>
</dbReference>
<evidence type="ECO:0000256" key="2">
    <source>
        <dbReference type="ARBA" id="ARBA00023125"/>
    </source>
</evidence>
<dbReference type="PANTHER" id="PTHR33204">
    <property type="entry name" value="TRANSCRIPTIONAL REGULATOR, MARR FAMILY"/>
    <property type="match status" value="1"/>
</dbReference>
<dbReference type="GO" id="GO:0003677">
    <property type="term" value="F:DNA binding"/>
    <property type="evidence" value="ECO:0007669"/>
    <property type="project" value="UniProtKB-KW"/>
</dbReference>
<keyword evidence="2" id="KW-0238">DNA-binding</keyword>